<dbReference type="Pfam" id="PF03514">
    <property type="entry name" value="GRAS"/>
    <property type="match status" value="1"/>
</dbReference>
<feature type="short sequence motif" description="VHIID" evidence="3">
    <location>
        <begin position="349"/>
        <end position="353"/>
    </location>
</feature>
<dbReference type="EMBL" id="JAJSOW010000106">
    <property type="protein sequence ID" value="KAI9161958.1"/>
    <property type="molecule type" value="Genomic_DNA"/>
</dbReference>
<evidence type="ECO:0000313" key="5">
    <source>
        <dbReference type="EMBL" id="KAI9161958.1"/>
    </source>
</evidence>
<comment type="caution">
    <text evidence="3">Lacks conserved residue(s) required for the propagation of feature annotation.</text>
</comment>
<feature type="compositionally biased region" description="Basic residues" evidence="4">
    <location>
        <begin position="174"/>
        <end position="183"/>
    </location>
</feature>
<comment type="caution">
    <text evidence="5">The sequence shown here is derived from an EMBL/GenBank/DDBJ whole genome shotgun (WGS) entry which is preliminary data.</text>
</comment>
<evidence type="ECO:0000313" key="6">
    <source>
        <dbReference type="Proteomes" id="UP001064489"/>
    </source>
</evidence>
<dbReference type="PROSITE" id="PS50985">
    <property type="entry name" value="GRAS"/>
    <property type="match status" value="1"/>
</dbReference>
<dbReference type="Proteomes" id="UP001064489">
    <property type="component" value="Chromosome 2"/>
</dbReference>
<feature type="compositionally biased region" description="Low complexity" evidence="4">
    <location>
        <begin position="206"/>
        <end position="222"/>
    </location>
</feature>
<name>A0AAD5IGM4_ACENE</name>
<evidence type="ECO:0000256" key="3">
    <source>
        <dbReference type="PROSITE-ProRule" id="PRU01191"/>
    </source>
</evidence>
<dbReference type="PANTHER" id="PTHR31636">
    <property type="entry name" value="OSJNBA0084A10.13 PROTEIN-RELATED"/>
    <property type="match status" value="1"/>
</dbReference>
<protein>
    <recommendedName>
        <fullName evidence="7">Nodulation signaling pathway 1-like protein</fullName>
    </recommendedName>
</protein>
<feature type="region of interest" description="Disordered" evidence="4">
    <location>
        <begin position="132"/>
        <end position="225"/>
    </location>
</feature>
<accession>A0AAD5IGM4</accession>
<organism evidence="5 6">
    <name type="scientific">Acer negundo</name>
    <name type="common">Box elder</name>
    <dbReference type="NCBI Taxonomy" id="4023"/>
    <lineage>
        <taxon>Eukaryota</taxon>
        <taxon>Viridiplantae</taxon>
        <taxon>Streptophyta</taxon>
        <taxon>Embryophyta</taxon>
        <taxon>Tracheophyta</taxon>
        <taxon>Spermatophyta</taxon>
        <taxon>Magnoliopsida</taxon>
        <taxon>eudicotyledons</taxon>
        <taxon>Gunneridae</taxon>
        <taxon>Pentapetalae</taxon>
        <taxon>rosids</taxon>
        <taxon>malvids</taxon>
        <taxon>Sapindales</taxon>
        <taxon>Sapindaceae</taxon>
        <taxon>Hippocastanoideae</taxon>
        <taxon>Acereae</taxon>
        <taxon>Acer</taxon>
    </lineage>
</organism>
<keyword evidence="2" id="KW-0804">Transcription</keyword>
<reference evidence="5" key="1">
    <citation type="journal article" date="2022" name="Plant J.">
        <title>Strategies of tolerance reflected in two North American maple genomes.</title>
        <authorList>
            <person name="McEvoy S.L."/>
            <person name="Sezen U.U."/>
            <person name="Trouern-Trend A."/>
            <person name="McMahon S.M."/>
            <person name="Schaberg P.G."/>
            <person name="Yang J."/>
            <person name="Wegrzyn J.L."/>
            <person name="Swenson N.G."/>
        </authorList>
    </citation>
    <scope>NUCLEOTIDE SEQUENCE</scope>
    <source>
        <strain evidence="5">91603</strain>
    </source>
</reference>
<evidence type="ECO:0000256" key="1">
    <source>
        <dbReference type="ARBA" id="ARBA00023015"/>
    </source>
</evidence>
<proteinExistence type="inferred from homology"/>
<dbReference type="InterPro" id="IPR005202">
    <property type="entry name" value="TF_GRAS"/>
</dbReference>
<evidence type="ECO:0000256" key="4">
    <source>
        <dbReference type="SAM" id="MobiDB-lite"/>
    </source>
</evidence>
<keyword evidence="1" id="KW-0805">Transcription regulation</keyword>
<feature type="region of interest" description="SAW" evidence="3">
    <location>
        <begin position="546"/>
        <end position="618"/>
    </location>
</feature>
<sequence>MLDNGLTDSLSPLFGQLRIVASSQFGDNLVGLYDMSSGSSGNVMLSSDLPMLGSRRMTIEEPEPNIGSEHILDWLEDSVSFFPSFLDDPYNAGDLNGYQWWDQGPDIGQEHEIDVGAISSLNNINTTISTSTTSVKPVEHSSVTSQNHHPPTSSSDSSKKRRNTDDNPLPRSSQTHHQRKNQGRRINETKEGVDQVVVTTKRSVGNRKNTNKSTGNNSNNGNKEGRWAEQLLNPCAVAITAGNLTRVQHLLYVLHELASLTGDANHRLAAHGLRALTHYLASLSTTSSSSSASTSSISPISFASTEPKFFQKSLLNFYDKSPWFAFPNNIANSSILQILAQAKDLNRGLHILDIGVSHGVQWPTLLEALSNRKSGGPPPLIRLTIIAPTIEIDQNTETPFSVGPPGDNYSLQLLCFAKTLNINLQINRLDNHPLQSLSAQTLNISSEETLIVCAQFRLHHLNHNNNNTTNERTEFLKLLRGLEPKGVILSENNLDCSCNNCGDFTTGFSRRVDYLWRFLDSTSSAFKGRESEERRMMEGEAAKAMTNKGEMNEGKEKWCERMREAGFLGEVLGEDAIDGARALLRKYDSNWEMRVEEKDKCVGLWWRGQAVSFCSLWKLDDVKVIDQNIRSTL</sequence>
<feature type="compositionally biased region" description="Polar residues" evidence="4">
    <location>
        <begin position="141"/>
        <end position="156"/>
    </location>
</feature>
<dbReference type="AlphaFoldDB" id="A0AAD5IGM4"/>
<keyword evidence="6" id="KW-1185">Reference proteome</keyword>
<reference evidence="5" key="2">
    <citation type="submission" date="2023-02" db="EMBL/GenBank/DDBJ databases">
        <authorList>
            <person name="Swenson N.G."/>
            <person name="Wegrzyn J.L."/>
            <person name="Mcevoy S.L."/>
        </authorList>
    </citation>
    <scope>NUCLEOTIDE SEQUENCE</scope>
    <source>
        <strain evidence="5">91603</strain>
        <tissue evidence="5">Leaf</tissue>
    </source>
</reference>
<evidence type="ECO:0008006" key="7">
    <source>
        <dbReference type="Google" id="ProtNLM"/>
    </source>
</evidence>
<evidence type="ECO:0000256" key="2">
    <source>
        <dbReference type="ARBA" id="ARBA00023163"/>
    </source>
</evidence>
<gene>
    <name evidence="5" type="ORF">LWI28_022370</name>
</gene>
<comment type="similarity">
    <text evidence="3">Belongs to the GRAS family.</text>
</comment>